<reference evidence="1 2" key="1">
    <citation type="journal article" date="2014" name="Am. J. Bot.">
        <title>Genome assembly and annotation for red clover (Trifolium pratense; Fabaceae).</title>
        <authorList>
            <person name="Istvanek J."/>
            <person name="Jaros M."/>
            <person name="Krenek A."/>
            <person name="Repkova J."/>
        </authorList>
    </citation>
    <scope>NUCLEOTIDE SEQUENCE [LARGE SCALE GENOMIC DNA]</scope>
    <source>
        <strain evidence="2">cv. Tatra</strain>
        <tissue evidence="1">Young leaves</tissue>
    </source>
</reference>
<name>A0A2K3KSE6_TRIPR</name>
<comment type="caution">
    <text evidence="1">The sequence shown here is derived from an EMBL/GenBank/DDBJ whole genome shotgun (WGS) entry which is preliminary data.</text>
</comment>
<feature type="non-terminal residue" evidence="1">
    <location>
        <position position="34"/>
    </location>
</feature>
<gene>
    <name evidence="1" type="ORF">L195_g056596</name>
</gene>
<reference evidence="1 2" key="2">
    <citation type="journal article" date="2017" name="Front. Plant Sci.">
        <title>Gene Classification and Mining of Molecular Markers Useful in Red Clover (Trifolium pratense) Breeding.</title>
        <authorList>
            <person name="Istvanek J."/>
            <person name="Dluhosova J."/>
            <person name="Dluhos P."/>
            <person name="Patkova L."/>
            <person name="Nedelnik J."/>
            <person name="Repkova J."/>
        </authorList>
    </citation>
    <scope>NUCLEOTIDE SEQUENCE [LARGE SCALE GENOMIC DNA]</scope>
    <source>
        <strain evidence="2">cv. Tatra</strain>
        <tissue evidence="1">Young leaves</tissue>
    </source>
</reference>
<dbReference type="SUPFAM" id="SSF101148">
    <property type="entry name" value="Plant invertase/pectin methylesterase inhibitor"/>
    <property type="match status" value="1"/>
</dbReference>
<sequence>MMSTLAKSQGLKPREAAAMKDCVEVLSDSVDELR</sequence>
<evidence type="ECO:0000313" key="1">
    <source>
        <dbReference type="EMBL" id="PNX69217.1"/>
    </source>
</evidence>
<dbReference type="AlphaFoldDB" id="A0A2K3KSE6"/>
<dbReference type="EMBL" id="ASHM01107910">
    <property type="protein sequence ID" value="PNX69217.1"/>
    <property type="molecule type" value="Genomic_DNA"/>
</dbReference>
<accession>A0A2K3KSE6</accession>
<protein>
    <submittedName>
        <fullName evidence="1">Plant invertase/pectin methylesterase inhibitor protein</fullName>
    </submittedName>
</protein>
<organism evidence="1 2">
    <name type="scientific">Trifolium pratense</name>
    <name type="common">Red clover</name>
    <dbReference type="NCBI Taxonomy" id="57577"/>
    <lineage>
        <taxon>Eukaryota</taxon>
        <taxon>Viridiplantae</taxon>
        <taxon>Streptophyta</taxon>
        <taxon>Embryophyta</taxon>
        <taxon>Tracheophyta</taxon>
        <taxon>Spermatophyta</taxon>
        <taxon>Magnoliopsida</taxon>
        <taxon>eudicotyledons</taxon>
        <taxon>Gunneridae</taxon>
        <taxon>Pentapetalae</taxon>
        <taxon>rosids</taxon>
        <taxon>fabids</taxon>
        <taxon>Fabales</taxon>
        <taxon>Fabaceae</taxon>
        <taxon>Papilionoideae</taxon>
        <taxon>50 kb inversion clade</taxon>
        <taxon>NPAAA clade</taxon>
        <taxon>Hologalegina</taxon>
        <taxon>IRL clade</taxon>
        <taxon>Trifolieae</taxon>
        <taxon>Trifolium</taxon>
    </lineage>
</organism>
<dbReference type="InterPro" id="IPR035513">
    <property type="entry name" value="Invertase/methylesterase_inhib"/>
</dbReference>
<evidence type="ECO:0000313" key="2">
    <source>
        <dbReference type="Proteomes" id="UP000236291"/>
    </source>
</evidence>
<proteinExistence type="predicted"/>
<dbReference type="Proteomes" id="UP000236291">
    <property type="component" value="Unassembled WGS sequence"/>
</dbReference>